<keyword evidence="3 8" id="KW-0812">Transmembrane</keyword>
<keyword evidence="2" id="KW-1003">Cell membrane</keyword>
<evidence type="ECO:0000256" key="3">
    <source>
        <dbReference type="ARBA" id="ARBA00022692"/>
    </source>
</evidence>
<evidence type="ECO:0000256" key="6">
    <source>
        <dbReference type="ARBA" id="ARBA00038076"/>
    </source>
</evidence>
<comment type="similarity">
    <text evidence="6">Belongs to the ABC-4 integral membrane protein family.</text>
</comment>
<evidence type="ECO:0000256" key="8">
    <source>
        <dbReference type="SAM" id="Phobius"/>
    </source>
</evidence>
<name>A0ABP9HYJ5_9ACTN</name>
<dbReference type="InterPro" id="IPR025857">
    <property type="entry name" value="MacB_PCD"/>
</dbReference>
<feature type="transmembrane region" description="Helical" evidence="8">
    <location>
        <begin position="300"/>
        <end position="324"/>
    </location>
</feature>
<evidence type="ECO:0000256" key="5">
    <source>
        <dbReference type="ARBA" id="ARBA00023136"/>
    </source>
</evidence>
<dbReference type="InterPro" id="IPR003838">
    <property type="entry name" value="ABC3_permease_C"/>
</dbReference>
<keyword evidence="12" id="KW-1185">Reference proteome</keyword>
<dbReference type="RefSeq" id="WP_425585146.1">
    <property type="nucleotide sequence ID" value="NZ_BAABHS010000025.1"/>
</dbReference>
<proteinExistence type="inferred from homology"/>
<dbReference type="InterPro" id="IPR050250">
    <property type="entry name" value="Macrolide_Exporter_MacB"/>
</dbReference>
<feature type="transmembrane region" description="Helical" evidence="8">
    <location>
        <begin position="383"/>
        <end position="406"/>
    </location>
</feature>
<dbReference type="Pfam" id="PF02687">
    <property type="entry name" value="FtsX"/>
    <property type="match status" value="1"/>
</dbReference>
<evidence type="ECO:0000313" key="11">
    <source>
        <dbReference type="EMBL" id="GAA4982573.1"/>
    </source>
</evidence>
<dbReference type="Proteomes" id="UP001500466">
    <property type="component" value="Unassembled WGS sequence"/>
</dbReference>
<feature type="region of interest" description="Disordered" evidence="7">
    <location>
        <begin position="1"/>
        <end position="23"/>
    </location>
</feature>
<evidence type="ECO:0000313" key="12">
    <source>
        <dbReference type="Proteomes" id="UP001500466"/>
    </source>
</evidence>
<comment type="caution">
    <text evidence="11">The sequence shown here is derived from an EMBL/GenBank/DDBJ whole genome shotgun (WGS) entry which is preliminary data.</text>
</comment>
<evidence type="ECO:0000256" key="4">
    <source>
        <dbReference type="ARBA" id="ARBA00022989"/>
    </source>
</evidence>
<dbReference type="PANTHER" id="PTHR30572:SF4">
    <property type="entry name" value="ABC TRANSPORTER PERMEASE YTRF"/>
    <property type="match status" value="1"/>
</dbReference>
<feature type="compositionally biased region" description="Basic residues" evidence="7">
    <location>
        <begin position="1"/>
        <end position="13"/>
    </location>
</feature>
<evidence type="ECO:0000256" key="7">
    <source>
        <dbReference type="SAM" id="MobiDB-lite"/>
    </source>
</evidence>
<organism evidence="11 12">
    <name type="scientific">Yinghuangia aomiensis</name>
    <dbReference type="NCBI Taxonomy" id="676205"/>
    <lineage>
        <taxon>Bacteria</taxon>
        <taxon>Bacillati</taxon>
        <taxon>Actinomycetota</taxon>
        <taxon>Actinomycetes</taxon>
        <taxon>Kitasatosporales</taxon>
        <taxon>Streptomycetaceae</taxon>
        <taxon>Yinghuangia</taxon>
    </lineage>
</organism>
<dbReference type="PANTHER" id="PTHR30572">
    <property type="entry name" value="MEMBRANE COMPONENT OF TRANSPORTER-RELATED"/>
    <property type="match status" value="1"/>
</dbReference>
<feature type="transmembrane region" description="Helical" evidence="8">
    <location>
        <begin position="344"/>
        <end position="377"/>
    </location>
</feature>
<reference evidence="12" key="1">
    <citation type="journal article" date="2019" name="Int. J. Syst. Evol. Microbiol.">
        <title>The Global Catalogue of Microorganisms (GCM) 10K type strain sequencing project: providing services to taxonomists for standard genome sequencing and annotation.</title>
        <authorList>
            <consortium name="The Broad Institute Genomics Platform"/>
            <consortium name="The Broad Institute Genome Sequencing Center for Infectious Disease"/>
            <person name="Wu L."/>
            <person name="Ma J."/>
        </authorList>
    </citation>
    <scope>NUCLEOTIDE SEQUENCE [LARGE SCALE GENOMIC DNA]</scope>
    <source>
        <strain evidence="12">JCM 17986</strain>
    </source>
</reference>
<protein>
    <submittedName>
        <fullName evidence="11">ABC transporter permease</fullName>
    </submittedName>
</protein>
<evidence type="ECO:0000256" key="2">
    <source>
        <dbReference type="ARBA" id="ARBA00022475"/>
    </source>
</evidence>
<evidence type="ECO:0000259" key="9">
    <source>
        <dbReference type="Pfam" id="PF02687"/>
    </source>
</evidence>
<evidence type="ECO:0000259" key="10">
    <source>
        <dbReference type="Pfam" id="PF12704"/>
    </source>
</evidence>
<accession>A0ABP9HYJ5</accession>
<keyword evidence="4 8" id="KW-1133">Transmembrane helix</keyword>
<feature type="domain" description="ABC3 transporter permease C-terminal" evidence="9">
    <location>
        <begin position="303"/>
        <end position="416"/>
    </location>
</feature>
<sequence>MKRLPQIRWRPGRRPASDLPRSTFGRRDLVRQSMAGMLQRPARSMLTVLGTVLGVGTFVAVLGLTATAGAQIDERFDRFTATEVTVQDTGGSDADYVPNSFPSDADTRVGALNGVTAAGTYWTVRLSPEDDIRSLPTGRGPAGERPPLVAATAGVFGAAEAQFTQGRSWDAFHDGRGERVAVIGAGVAARLGITTLETQPAVFIADKPFTVIGILGSTKRMPDLLVSVLVPRTAAEALWGPPDAGERAAMLISTRMGAARQVAQESPYALRPEHPDYFKPIPPPDPRTLRNNVTSDLDTLFLMLAGICLAIGAVGIANTTLVAVMERTAEIGLRRALGARGVHVLAQFIAESAALGAVGGLIGTSLGTIAVVGTAVARDWTPVVHPGTVLAAPFIGMLTGLVAGLYPSWRASRIEPVEALRR</sequence>
<feature type="domain" description="MacB-like periplasmic core" evidence="10">
    <location>
        <begin position="44"/>
        <end position="259"/>
    </location>
</feature>
<dbReference type="EMBL" id="BAABHS010000025">
    <property type="protein sequence ID" value="GAA4982573.1"/>
    <property type="molecule type" value="Genomic_DNA"/>
</dbReference>
<comment type="subcellular location">
    <subcellularLocation>
        <location evidence="1">Cell membrane</location>
        <topology evidence="1">Multi-pass membrane protein</topology>
    </subcellularLocation>
</comment>
<evidence type="ECO:0000256" key="1">
    <source>
        <dbReference type="ARBA" id="ARBA00004651"/>
    </source>
</evidence>
<gene>
    <name evidence="11" type="ORF">GCM10023205_60070</name>
</gene>
<keyword evidence="5 8" id="KW-0472">Membrane</keyword>
<dbReference type="Pfam" id="PF12704">
    <property type="entry name" value="MacB_PCD"/>
    <property type="match status" value="1"/>
</dbReference>